<dbReference type="PANTHER" id="PTHR28242">
    <property type="entry name" value="PHOSPHORELAY INTERMEDIATE PROTEIN YPD1"/>
    <property type="match status" value="1"/>
</dbReference>
<evidence type="ECO:0000313" key="3">
    <source>
        <dbReference type="Proteomes" id="UP001652623"/>
    </source>
</evidence>
<gene>
    <name evidence="4" type="primary">LOC125419389</name>
</gene>
<organism evidence="3 4">
    <name type="scientific">Ziziphus jujuba</name>
    <name type="common">Chinese jujube</name>
    <name type="synonym">Ziziphus sativa</name>
    <dbReference type="NCBI Taxonomy" id="326968"/>
    <lineage>
        <taxon>Eukaryota</taxon>
        <taxon>Viridiplantae</taxon>
        <taxon>Streptophyta</taxon>
        <taxon>Embryophyta</taxon>
        <taxon>Tracheophyta</taxon>
        <taxon>Spermatophyta</taxon>
        <taxon>Magnoliopsida</taxon>
        <taxon>eudicotyledons</taxon>
        <taxon>Gunneridae</taxon>
        <taxon>Pentapetalae</taxon>
        <taxon>rosids</taxon>
        <taxon>fabids</taxon>
        <taxon>Rosales</taxon>
        <taxon>Rhamnaceae</taxon>
        <taxon>Paliureae</taxon>
        <taxon>Ziziphus</taxon>
    </lineage>
</organism>
<keyword evidence="1 2" id="KW-0902">Two-component regulatory system</keyword>
<dbReference type="SUPFAM" id="SSF47226">
    <property type="entry name" value="Histidine-containing phosphotransfer domain, HPT domain"/>
    <property type="match status" value="1"/>
</dbReference>
<dbReference type="Proteomes" id="UP001652623">
    <property type="component" value="Chromosome 11"/>
</dbReference>
<comment type="function">
    <text evidence="2">Functions as a two-component phosphorelay mediators between cytokinin sensor histidine kinases and response regulators (B-type ARRs). Plays an important role in propagating cytokinin signal transduction.</text>
</comment>
<evidence type="ECO:0000313" key="4">
    <source>
        <dbReference type="RefSeq" id="XP_048322033.1"/>
    </source>
</evidence>
<dbReference type="GeneID" id="125419389"/>
<accession>A0ABM3I784</accession>
<dbReference type="InterPro" id="IPR045871">
    <property type="entry name" value="AHP1-5/YPD1"/>
</dbReference>
<name>A0ABM3I784_ZIZJJ</name>
<comment type="subcellular location">
    <subcellularLocation>
        <location evidence="2">Cytoplasm</location>
        <location evidence="2">Cytosol</location>
    </subcellularLocation>
    <subcellularLocation>
        <location evidence="2">Nucleus</location>
    </subcellularLocation>
</comment>
<dbReference type="PANTHER" id="PTHR28242:SF41">
    <property type="entry name" value="HISTIDINE CONTAINING PHOSPHOTRANSFER PROTEIN"/>
    <property type="match status" value="1"/>
</dbReference>
<evidence type="ECO:0000256" key="2">
    <source>
        <dbReference type="RuleBase" id="RU369004"/>
    </source>
</evidence>
<comment type="domain">
    <text evidence="2">Histidine-containing phosphotransfer domain (HPt) contains an active histidine that mediates the phosphotransfer.</text>
</comment>
<dbReference type="InterPro" id="IPR036641">
    <property type="entry name" value="HPT_dom_sf"/>
</dbReference>
<sequence>MENSPMRQQIASMRQSLFDEEILDNHYLQLEQLEDRDNPNFAEEVMTLYCRDSTKIIASLHQILVGANKIRNEVNLMREYVKEENIEKTKSAFQELQIQHDILRAKIEPYFQLLRQVGPIETAQRPK</sequence>
<keyword evidence="3" id="KW-1185">Reference proteome</keyword>
<evidence type="ECO:0000256" key="1">
    <source>
        <dbReference type="ARBA" id="ARBA00023012"/>
    </source>
</evidence>
<keyword evidence="2" id="KW-0932">Cytokinin signaling pathway</keyword>
<dbReference type="Gene3D" id="1.20.120.160">
    <property type="entry name" value="HPT domain"/>
    <property type="match status" value="2"/>
</dbReference>
<protein>
    <recommendedName>
        <fullName evidence="2">Histidine-containing phosphotransfer protein</fullName>
    </recommendedName>
</protein>
<reference evidence="4" key="1">
    <citation type="submission" date="2025-08" db="UniProtKB">
        <authorList>
            <consortium name="RefSeq"/>
        </authorList>
    </citation>
    <scope>IDENTIFICATION</scope>
    <source>
        <tissue evidence="4">Seedling</tissue>
    </source>
</reference>
<proteinExistence type="predicted"/>
<dbReference type="RefSeq" id="XP_048322033.1">
    <property type="nucleotide sequence ID" value="XM_048466076.2"/>
</dbReference>